<dbReference type="Proteomes" id="UP001457282">
    <property type="component" value="Unassembled WGS sequence"/>
</dbReference>
<keyword evidence="2" id="KW-1185">Reference proteome</keyword>
<reference evidence="1 2" key="1">
    <citation type="journal article" date="2023" name="G3 (Bethesda)">
        <title>A chromosome-length genome assembly and annotation of blackberry (Rubus argutus, cv. 'Hillquist').</title>
        <authorList>
            <person name="Bruna T."/>
            <person name="Aryal R."/>
            <person name="Dudchenko O."/>
            <person name="Sargent D.J."/>
            <person name="Mead D."/>
            <person name="Buti M."/>
            <person name="Cavallini A."/>
            <person name="Hytonen T."/>
            <person name="Andres J."/>
            <person name="Pham M."/>
            <person name="Weisz D."/>
            <person name="Mascagni F."/>
            <person name="Usai G."/>
            <person name="Natali L."/>
            <person name="Bassil N."/>
            <person name="Fernandez G.E."/>
            <person name="Lomsadze A."/>
            <person name="Armour M."/>
            <person name="Olukolu B."/>
            <person name="Poorten T."/>
            <person name="Britton C."/>
            <person name="Davik J."/>
            <person name="Ashrafi H."/>
            <person name="Aiden E.L."/>
            <person name="Borodovsky M."/>
            <person name="Worthington M."/>
        </authorList>
    </citation>
    <scope>NUCLEOTIDE SEQUENCE [LARGE SCALE GENOMIC DNA]</scope>
    <source>
        <strain evidence="1">PI 553951</strain>
    </source>
</reference>
<sequence>MHNRSPKQEVEELEAYRASFGFSADEIITTTQYVETTDAMDDSFTMTSFGSHKSPLEESIEPKSAIAGYSDLLVLSNGYEGELFSLVLKMLLDHNYTTVHCFSKQVGGEKINFDF</sequence>
<dbReference type="AlphaFoldDB" id="A0AAW1WXP0"/>
<accession>A0AAW1WXP0</accession>
<dbReference type="EMBL" id="JBEDUW010000005">
    <property type="protein sequence ID" value="KAK9928559.1"/>
    <property type="molecule type" value="Genomic_DNA"/>
</dbReference>
<proteinExistence type="predicted"/>
<comment type="caution">
    <text evidence="1">The sequence shown here is derived from an EMBL/GenBank/DDBJ whole genome shotgun (WGS) entry which is preliminary data.</text>
</comment>
<name>A0AAW1WXP0_RUBAR</name>
<evidence type="ECO:0000313" key="2">
    <source>
        <dbReference type="Proteomes" id="UP001457282"/>
    </source>
</evidence>
<protein>
    <submittedName>
        <fullName evidence="1">Uncharacterized protein</fullName>
    </submittedName>
</protein>
<organism evidence="1 2">
    <name type="scientific">Rubus argutus</name>
    <name type="common">Southern blackberry</name>
    <dbReference type="NCBI Taxonomy" id="59490"/>
    <lineage>
        <taxon>Eukaryota</taxon>
        <taxon>Viridiplantae</taxon>
        <taxon>Streptophyta</taxon>
        <taxon>Embryophyta</taxon>
        <taxon>Tracheophyta</taxon>
        <taxon>Spermatophyta</taxon>
        <taxon>Magnoliopsida</taxon>
        <taxon>eudicotyledons</taxon>
        <taxon>Gunneridae</taxon>
        <taxon>Pentapetalae</taxon>
        <taxon>rosids</taxon>
        <taxon>fabids</taxon>
        <taxon>Rosales</taxon>
        <taxon>Rosaceae</taxon>
        <taxon>Rosoideae</taxon>
        <taxon>Rosoideae incertae sedis</taxon>
        <taxon>Rubus</taxon>
    </lineage>
</organism>
<evidence type="ECO:0000313" key="1">
    <source>
        <dbReference type="EMBL" id="KAK9928559.1"/>
    </source>
</evidence>
<gene>
    <name evidence="1" type="ORF">M0R45_025689</name>
</gene>